<dbReference type="AlphaFoldDB" id="A0A0B7GUT0"/>
<dbReference type="Proteomes" id="UP000042527">
    <property type="component" value="Unassembled WGS sequence"/>
</dbReference>
<sequence length="42" mass="4735">MRISDFKHRLGSALKREVQGAAAPCTSRKPWVNQIVGRGLWI</sequence>
<organism evidence="1 2">
    <name type="scientific">Treponema phagedenis</name>
    <dbReference type="NCBI Taxonomy" id="162"/>
    <lineage>
        <taxon>Bacteria</taxon>
        <taxon>Pseudomonadati</taxon>
        <taxon>Spirochaetota</taxon>
        <taxon>Spirochaetia</taxon>
        <taxon>Spirochaetales</taxon>
        <taxon>Treponemataceae</taxon>
        <taxon>Treponema</taxon>
    </lineage>
</organism>
<proteinExistence type="predicted"/>
<dbReference type="EMBL" id="CDNC01000002">
    <property type="protein sequence ID" value="CEM60725.1"/>
    <property type="molecule type" value="Genomic_DNA"/>
</dbReference>
<accession>A0A0B7GUT0</accession>
<protein>
    <submittedName>
        <fullName evidence="1">Uncharacterized protein</fullName>
    </submittedName>
</protein>
<gene>
    <name evidence="1" type="ORF">TPHV1_100045</name>
</gene>
<evidence type="ECO:0000313" key="1">
    <source>
        <dbReference type="EMBL" id="CEM60725.1"/>
    </source>
</evidence>
<name>A0A0B7GUT0_TREPH</name>
<reference evidence="2" key="1">
    <citation type="submission" date="2015-01" db="EMBL/GenBank/DDBJ databases">
        <authorList>
            <person name="Manzoor Shahid"/>
            <person name="Zubair Saima"/>
        </authorList>
    </citation>
    <scope>NUCLEOTIDE SEQUENCE [LARGE SCALE GENOMIC DNA]</scope>
    <source>
        <strain evidence="2">V1</strain>
    </source>
</reference>
<evidence type="ECO:0000313" key="2">
    <source>
        <dbReference type="Proteomes" id="UP000042527"/>
    </source>
</evidence>
<keyword evidence="2" id="KW-1185">Reference proteome</keyword>